<dbReference type="AlphaFoldDB" id="A0ABD1PJN3"/>
<feature type="region of interest" description="Disordered" evidence="1">
    <location>
        <begin position="1"/>
        <end position="84"/>
    </location>
</feature>
<feature type="compositionally biased region" description="Acidic residues" evidence="1">
    <location>
        <begin position="19"/>
        <end position="38"/>
    </location>
</feature>
<dbReference type="Gene3D" id="3.40.50.10810">
    <property type="entry name" value="Tandem AAA-ATPase domain"/>
    <property type="match status" value="1"/>
</dbReference>
<organism evidence="2 3">
    <name type="scientific">Forsythia ovata</name>
    <dbReference type="NCBI Taxonomy" id="205694"/>
    <lineage>
        <taxon>Eukaryota</taxon>
        <taxon>Viridiplantae</taxon>
        <taxon>Streptophyta</taxon>
        <taxon>Embryophyta</taxon>
        <taxon>Tracheophyta</taxon>
        <taxon>Spermatophyta</taxon>
        <taxon>Magnoliopsida</taxon>
        <taxon>eudicotyledons</taxon>
        <taxon>Gunneridae</taxon>
        <taxon>Pentapetalae</taxon>
        <taxon>asterids</taxon>
        <taxon>lamiids</taxon>
        <taxon>Lamiales</taxon>
        <taxon>Oleaceae</taxon>
        <taxon>Forsythieae</taxon>
        <taxon>Forsythia</taxon>
    </lineage>
</organism>
<reference evidence="3" key="1">
    <citation type="submission" date="2024-07" db="EMBL/GenBank/DDBJ databases">
        <title>Two chromosome-level genome assemblies of Korean endemic species Abeliophyllum distichum and Forsythia ovata (Oleaceae).</title>
        <authorList>
            <person name="Jang H."/>
        </authorList>
    </citation>
    <scope>NUCLEOTIDE SEQUENCE [LARGE SCALE GENOMIC DNA]</scope>
</reference>
<evidence type="ECO:0000313" key="2">
    <source>
        <dbReference type="EMBL" id="KAL2464113.1"/>
    </source>
</evidence>
<dbReference type="Proteomes" id="UP001604277">
    <property type="component" value="Unassembled WGS sequence"/>
</dbReference>
<feature type="compositionally biased region" description="Acidic residues" evidence="1">
    <location>
        <begin position="154"/>
        <end position="163"/>
    </location>
</feature>
<feature type="compositionally biased region" description="Basic and acidic residues" evidence="1">
    <location>
        <begin position="75"/>
        <end position="84"/>
    </location>
</feature>
<comment type="caution">
    <text evidence="2">The sequence shown here is derived from an EMBL/GenBank/DDBJ whole genome shotgun (WGS) entry which is preliminary data.</text>
</comment>
<protein>
    <submittedName>
        <fullName evidence="2">ISWI chromatin-remodeling complex ATPase CHR11</fullName>
    </submittedName>
</protein>
<keyword evidence="3" id="KW-1185">Reference proteome</keyword>
<feature type="compositionally biased region" description="Acidic residues" evidence="1">
    <location>
        <begin position="46"/>
        <end position="69"/>
    </location>
</feature>
<evidence type="ECO:0000256" key="1">
    <source>
        <dbReference type="SAM" id="MobiDB-lite"/>
    </source>
</evidence>
<proteinExistence type="predicted"/>
<name>A0ABD1PJN3_9LAMI</name>
<accession>A0ABD1PJN3</accession>
<sequence>MAKHSRAKDFSDDAVSGSSEEEQVNDQVIDEDDEEELDAVARTAAEDSEDDENDDVTAGQEIEDNEEDNSVSNEVSKREKARLQEMERLKKQKIQEILDAQNAAIDADMNNKGKGRLKYLLQQTELFAHFAKGDQSTSQKKAKGSGRHASKVTEEEEDEEYLKEEESGAGNTRLLAQPSCIQGKMRDYQLAGLNWLIRLYENGINGILADEMV</sequence>
<feature type="compositionally biased region" description="Basic residues" evidence="1">
    <location>
        <begin position="140"/>
        <end position="150"/>
    </location>
</feature>
<gene>
    <name evidence="2" type="ORF">Fot_52069</name>
</gene>
<feature type="region of interest" description="Disordered" evidence="1">
    <location>
        <begin position="132"/>
        <end position="169"/>
    </location>
</feature>
<dbReference type="InterPro" id="IPR038718">
    <property type="entry name" value="SNF2-like_sf"/>
</dbReference>
<evidence type="ECO:0000313" key="3">
    <source>
        <dbReference type="Proteomes" id="UP001604277"/>
    </source>
</evidence>
<dbReference type="EMBL" id="JBFOLJ010000018">
    <property type="protein sequence ID" value="KAL2464113.1"/>
    <property type="molecule type" value="Genomic_DNA"/>
</dbReference>
<dbReference type="PANTHER" id="PTHR10799">
    <property type="entry name" value="SNF2/RAD54 HELICASE FAMILY"/>
    <property type="match status" value="1"/>
</dbReference>